<evidence type="ECO:0000313" key="2">
    <source>
        <dbReference type="EMBL" id="MBH8564008.1"/>
    </source>
</evidence>
<accession>A0A8J7L939</accession>
<dbReference type="AlphaFoldDB" id="A0A8J7L939"/>
<keyword evidence="3" id="KW-1185">Reference proteome</keyword>
<feature type="region of interest" description="Disordered" evidence="1">
    <location>
        <begin position="88"/>
        <end position="108"/>
    </location>
</feature>
<proteinExistence type="predicted"/>
<evidence type="ECO:0000313" key="3">
    <source>
        <dbReference type="Proteomes" id="UP000632766"/>
    </source>
</evidence>
<gene>
    <name evidence="2" type="ORF">I8748_17760</name>
</gene>
<evidence type="ECO:0000256" key="1">
    <source>
        <dbReference type="SAM" id="MobiDB-lite"/>
    </source>
</evidence>
<reference evidence="2 3" key="1">
    <citation type="journal article" date="2021" name="Int. J. Syst. Evol. Microbiol.">
        <title>Amazonocrinis nigriterrae gen. nov., sp. nov., Atlanticothrix silvestris gen. nov., sp. nov. and Dendronalium phyllosphericum gen. nov., sp. nov., nostocacean cyanobacteria from Brazilian environments.</title>
        <authorList>
            <person name="Alvarenga D.O."/>
            <person name="Andreote A.P.D."/>
            <person name="Branco L.H.Z."/>
            <person name="Delbaje E."/>
            <person name="Cruz R.B."/>
            <person name="Varani A.M."/>
            <person name="Fiore M.F."/>
        </authorList>
    </citation>
    <scope>NUCLEOTIDE SEQUENCE [LARGE SCALE GENOMIC DNA]</scope>
    <source>
        <strain evidence="2 3">CENA67</strain>
    </source>
</reference>
<name>A0A8J7L939_9NOST</name>
<dbReference type="RefSeq" id="WP_198125870.1">
    <property type="nucleotide sequence ID" value="NZ_JAECZC010000033.1"/>
</dbReference>
<dbReference type="EMBL" id="JAECZC010000033">
    <property type="protein sequence ID" value="MBH8564008.1"/>
    <property type="molecule type" value="Genomic_DNA"/>
</dbReference>
<sequence>MVHKNFRMYLTPDGQKDKVFYYSGSYSKVGRVISAFILPYPSLQEHLKQDLTLAIRESECPECKSFWDRDINATLNLMLFSESKIPLEEGKSTPEQPVERLGITRSSG</sequence>
<organism evidence="2 3">
    <name type="scientific">Amazonocrinis nigriterrae CENA67</name>
    <dbReference type="NCBI Taxonomy" id="2794033"/>
    <lineage>
        <taxon>Bacteria</taxon>
        <taxon>Bacillati</taxon>
        <taxon>Cyanobacteriota</taxon>
        <taxon>Cyanophyceae</taxon>
        <taxon>Nostocales</taxon>
        <taxon>Nostocaceae</taxon>
        <taxon>Amazonocrinis</taxon>
        <taxon>Amazonocrinis nigriterrae</taxon>
    </lineage>
</organism>
<dbReference type="Proteomes" id="UP000632766">
    <property type="component" value="Unassembled WGS sequence"/>
</dbReference>
<protein>
    <submittedName>
        <fullName evidence="2">Uncharacterized protein</fullName>
    </submittedName>
</protein>
<comment type="caution">
    <text evidence="2">The sequence shown here is derived from an EMBL/GenBank/DDBJ whole genome shotgun (WGS) entry which is preliminary data.</text>
</comment>